<feature type="transmembrane region" description="Helical" evidence="6">
    <location>
        <begin position="20"/>
        <end position="39"/>
    </location>
</feature>
<name>A0A0A9DXF3_ARUDO</name>
<evidence type="ECO:0000256" key="2">
    <source>
        <dbReference type="ARBA" id="ARBA00022692"/>
    </source>
</evidence>
<reference evidence="7" key="1">
    <citation type="submission" date="2014-09" db="EMBL/GenBank/DDBJ databases">
        <authorList>
            <person name="Magalhaes I.L.F."/>
            <person name="Oliveira U."/>
            <person name="Santos F.R."/>
            <person name="Vidigal T.H.D.A."/>
            <person name="Brescovit A.D."/>
            <person name="Santos A.J."/>
        </authorList>
    </citation>
    <scope>NUCLEOTIDE SEQUENCE</scope>
    <source>
        <tissue evidence="7">Shoot tissue taken approximately 20 cm above the soil surface</tissue>
    </source>
</reference>
<evidence type="ECO:0008006" key="8">
    <source>
        <dbReference type="Google" id="ProtNLM"/>
    </source>
</evidence>
<keyword evidence="2 6" id="KW-0812">Transmembrane</keyword>
<evidence type="ECO:0000256" key="5">
    <source>
        <dbReference type="SAM" id="MobiDB-lite"/>
    </source>
</evidence>
<dbReference type="InterPro" id="IPR036259">
    <property type="entry name" value="MFS_trans_sf"/>
</dbReference>
<comment type="subcellular location">
    <subcellularLocation>
        <location evidence="1">Membrane</location>
        <topology evidence="1">Multi-pass membrane protein</topology>
    </subcellularLocation>
</comment>
<keyword evidence="3 6" id="KW-1133">Transmembrane helix</keyword>
<accession>A0A0A9DXF3</accession>
<evidence type="ECO:0000313" key="7">
    <source>
        <dbReference type="EMBL" id="JAD93229.1"/>
    </source>
</evidence>
<dbReference type="Gene3D" id="1.20.1250.20">
    <property type="entry name" value="MFS general substrate transporter like domains"/>
    <property type="match status" value="1"/>
</dbReference>
<sequence>MYLGSVTGLAFSPLLTSKFGWPSVFYAFVSLGSIWFALWQSNAHSSPDDDPKVSKAEKRHIQGGSALKEPATSIPWRLILSKAPVLGSHNIAFLP</sequence>
<protein>
    <recommendedName>
        <fullName evidence="8">Major facilitator superfamily (MFS) profile domain-containing protein</fullName>
    </recommendedName>
</protein>
<dbReference type="SUPFAM" id="SSF103473">
    <property type="entry name" value="MFS general substrate transporter"/>
    <property type="match status" value="1"/>
</dbReference>
<dbReference type="GO" id="GO:0016020">
    <property type="term" value="C:membrane"/>
    <property type="evidence" value="ECO:0007669"/>
    <property type="project" value="UniProtKB-SubCell"/>
</dbReference>
<feature type="compositionally biased region" description="Basic and acidic residues" evidence="5">
    <location>
        <begin position="46"/>
        <end position="60"/>
    </location>
</feature>
<keyword evidence="4 6" id="KW-0472">Membrane</keyword>
<dbReference type="InterPro" id="IPR050382">
    <property type="entry name" value="MFS_Na/Anion_cotransporter"/>
</dbReference>
<reference evidence="7" key="2">
    <citation type="journal article" date="2015" name="Data Brief">
        <title>Shoot transcriptome of the giant reed, Arundo donax.</title>
        <authorList>
            <person name="Barrero R.A."/>
            <person name="Guerrero F.D."/>
            <person name="Moolhuijzen P."/>
            <person name="Goolsby J.A."/>
            <person name="Tidwell J."/>
            <person name="Bellgard S.E."/>
            <person name="Bellgard M.I."/>
        </authorList>
    </citation>
    <scope>NUCLEOTIDE SEQUENCE</scope>
    <source>
        <tissue evidence="7">Shoot tissue taken approximately 20 cm above the soil surface</tissue>
    </source>
</reference>
<evidence type="ECO:0000256" key="1">
    <source>
        <dbReference type="ARBA" id="ARBA00004141"/>
    </source>
</evidence>
<organism evidence="7">
    <name type="scientific">Arundo donax</name>
    <name type="common">Giant reed</name>
    <name type="synonym">Donax arundinaceus</name>
    <dbReference type="NCBI Taxonomy" id="35708"/>
    <lineage>
        <taxon>Eukaryota</taxon>
        <taxon>Viridiplantae</taxon>
        <taxon>Streptophyta</taxon>
        <taxon>Embryophyta</taxon>
        <taxon>Tracheophyta</taxon>
        <taxon>Spermatophyta</taxon>
        <taxon>Magnoliopsida</taxon>
        <taxon>Liliopsida</taxon>
        <taxon>Poales</taxon>
        <taxon>Poaceae</taxon>
        <taxon>PACMAD clade</taxon>
        <taxon>Arundinoideae</taxon>
        <taxon>Arundineae</taxon>
        <taxon>Arundo</taxon>
    </lineage>
</organism>
<evidence type="ECO:0000256" key="3">
    <source>
        <dbReference type="ARBA" id="ARBA00022989"/>
    </source>
</evidence>
<feature type="region of interest" description="Disordered" evidence="5">
    <location>
        <begin position="44"/>
        <end position="66"/>
    </location>
</feature>
<evidence type="ECO:0000256" key="4">
    <source>
        <dbReference type="ARBA" id="ARBA00023136"/>
    </source>
</evidence>
<dbReference type="EMBL" id="GBRH01204666">
    <property type="protein sequence ID" value="JAD93229.1"/>
    <property type="molecule type" value="Transcribed_RNA"/>
</dbReference>
<dbReference type="PANTHER" id="PTHR11662:SF255">
    <property type="entry name" value="ASCORBATE TRANSPORTER, CHLOROPLASTIC"/>
    <property type="match status" value="1"/>
</dbReference>
<dbReference type="PANTHER" id="PTHR11662">
    <property type="entry name" value="SOLUTE CARRIER FAMILY 17"/>
    <property type="match status" value="1"/>
</dbReference>
<dbReference type="AlphaFoldDB" id="A0A0A9DXF3"/>
<proteinExistence type="predicted"/>
<evidence type="ECO:0000256" key="6">
    <source>
        <dbReference type="SAM" id="Phobius"/>
    </source>
</evidence>